<reference evidence="2" key="2">
    <citation type="submission" date="2005-06" db="EMBL/GenBank/DDBJ databases">
        <title>Sequencing of the draft genome and assembly of Crocosphaera watsonii WH 8501.</title>
        <authorList>
            <consortium name="US DOE Joint Genome Institute (JGI-PGF)"/>
            <person name="Copeland A."/>
            <person name="Lucas S."/>
            <person name="Lapidus A."/>
            <person name="Barry K."/>
            <person name="Detter C."/>
            <person name="Glavina T."/>
            <person name="Hammon N."/>
            <person name="Israni S."/>
            <person name="Pitluck S."/>
            <person name="Richardson P."/>
        </authorList>
    </citation>
    <scope>NUCLEOTIDE SEQUENCE [LARGE SCALE GENOMIC DNA]</scope>
    <source>
        <strain evidence="2">WH 8501</strain>
    </source>
</reference>
<dbReference type="Proteomes" id="UP000003922">
    <property type="component" value="Unassembled WGS sequence"/>
</dbReference>
<keyword evidence="3" id="KW-1185">Reference proteome</keyword>
<evidence type="ECO:0000259" key="1">
    <source>
        <dbReference type="Pfam" id="PF08706"/>
    </source>
</evidence>
<dbReference type="Pfam" id="PF08706">
    <property type="entry name" value="D5_N"/>
    <property type="match status" value="1"/>
</dbReference>
<proteinExistence type="predicted"/>
<reference evidence="2" key="1">
    <citation type="submission" date="2004-02" db="EMBL/GenBank/DDBJ databases">
        <authorList>
            <consortium name="DOE Joint Genome Institute"/>
        </authorList>
    </citation>
    <scope>NUCLEOTIDE SEQUENCE [LARGE SCALE GENOMIC DNA]</scope>
    <source>
        <strain evidence="2">WH 8501</strain>
    </source>
</reference>
<evidence type="ECO:0000313" key="3">
    <source>
        <dbReference type="Proteomes" id="UP000003922"/>
    </source>
</evidence>
<comment type="caution">
    <text evidence="2">The sequence shown here is derived from an EMBL/GenBank/DDBJ whole genome shotgun (WGS) entry which is preliminary data.</text>
</comment>
<dbReference type="KEGG" id="cwa:CwatDRAFT_5379"/>
<dbReference type="InterPro" id="IPR014818">
    <property type="entry name" value="Phage/plasmid_primase_P4_C"/>
</dbReference>
<evidence type="ECO:0000313" key="2">
    <source>
        <dbReference type="EMBL" id="EAM52266.1"/>
    </source>
</evidence>
<gene>
    <name evidence="2" type="ORF">CwatDRAFT_5379</name>
</gene>
<sequence length="300" mass="34898">MKHSTIILHILQRRFMTDPSNTRPFEDKQSLSMSTQAAYNKLLEGRGKKEPTTHLEVVKFWLQRSGCKWCYNDKGYYWFNKETHVWELYRSLTEWLLRFKLSEDTPSKELKEMFPCVLKTNKDEGSIKKLPKPSGVIPFSNGVFDIKKGKFRVGAEPQDYLLSLGENFYYWDYEGEKPVEILHLIDMMSGGDEKLRELILAVCWLNIVGVQERRYDGFKNCFILWTSKDGYSGRSTLFNILDTCSGNRICHLERLEDLTDANPEFLTKSAIAKHRSLTGSGFEQSDRRFPQPTVCCQILS</sequence>
<accession>Q4C8K5</accession>
<feature type="domain" description="Bacteriophage/plasmid primase P4 C-terminal" evidence="1">
    <location>
        <begin position="59"/>
        <end position="186"/>
    </location>
</feature>
<dbReference type="AlphaFoldDB" id="Q4C8K5"/>
<dbReference type="EMBL" id="AADV02000002">
    <property type="protein sequence ID" value="EAM52266.1"/>
    <property type="molecule type" value="Genomic_DNA"/>
</dbReference>
<reference evidence="2" key="3">
    <citation type="submission" date="2016-12" db="EMBL/GenBank/DDBJ databases">
        <title>Annotation of the draft genome assembly of Crocosphaera watsonii WH 8501.</title>
        <authorList>
            <consortium name="US DOE Joint Genome Institute (JGI-ORNL)"/>
            <person name="Larimer F."/>
            <person name="Land M."/>
        </authorList>
    </citation>
    <scope>NUCLEOTIDE SEQUENCE</scope>
    <source>
        <strain evidence="2">WH 8501</strain>
    </source>
</reference>
<organism evidence="2 3">
    <name type="scientific">Crocosphaera watsonii WH 8501</name>
    <dbReference type="NCBI Taxonomy" id="165597"/>
    <lineage>
        <taxon>Bacteria</taxon>
        <taxon>Bacillati</taxon>
        <taxon>Cyanobacteriota</taxon>
        <taxon>Cyanophyceae</taxon>
        <taxon>Oscillatoriophycideae</taxon>
        <taxon>Chroococcales</taxon>
        <taxon>Aphanothecaceae</taxon>
        <taxon>Crocosphaera</taxon>
    </lineage>
</organism>
<protein>
    <recommendedName>
        <fullName evidence="1">Bacteriophage/plasmid primase P4 C-terminal domain-containing protein</fullName>
    </recommendedName>
</protein>
<name>Q4C8K5_CROWT</name>